<comment type="caution">
    <text evidence="10">The sequence shown here is derived from an EMBL/GenBank/DDBJ whole genome shotgun (WGS) entry which is preliminary data.</text>
</comment>
<dbReference type="AlphaFoldDB" id="A0A7W9FUF6"/>
<keyword evidence="5 9" id="KW-0812">Transmembrane</keyword>
<sequence length="144" mass="14525">MLEPLPFIWPLAGGLLVGLSAGLYLLLNGRVAGISGLTAAATGLAKSAPRLLGLLFIAGLLGGAALASALIRRPEVQITSELWLLVLGGLVVGFGTRWGSGCTSGHGVCGLARLSPRSIVATGVFMVVAALTVFVTRHLLGGLA</sequence>
<accession>A0A7W9FUF6</accession>
<feature type="transmembrane region" description="Helical" evidence="9">
    <location>
        <begin position="47"/>
        <end position="70"/>
    </location>
</feature>
<keyword evidence="4" id="KW-0997">Cell inner membrane</keyword>
<evidence type="ECO:0000256" key="3">
    <source>
        <dbReference type="ARBA" id="ARBA00022475"/>
    </source>
</evidence>
<evidence type="ECO:0000256" key="2">
    <source>
        <dbReference type="ARBA" id="ARBA00022448"/>
    </source>
</evidence>
<dbReference type="Proteomes" id="UP000556201">
    <property type="component" value="Unassembled WGS sequence"/>
</dbReference>
<evidence type="ECO:0000256" key="4">
    <source>
        <dbReference type="ARBA" id="ARBA00022519"/>
    </source>
</evidence>
<dbReference type="EMBL" id="JACHLJ010000002">
    <property type="protein sequence ID" value="MBB5771681.1"/>
    <property type="molecule type" value="Genomic_DNA"/>
</dbReference>
<dbReference type="InterPro" id="IPR007272">
    <property type="entry name" value="Sulf_transp_TsuA/YedE"/>
</dbReference>
<proteinExistence type="inferred from homology"/>
<dbReference type="PANTHER" id="PTHR30574:SF1">
    <property type="entry name" value="SULPHUR TRANSPORT DOMAIN-CONTAINING PROTEIN"/>
    <property type="match status" value="1"/>
</dbReference>
<evidence type="ECO:0000256" key="8">
    <source>
        <dbReference type="ARBA" id="ARBA00035655"/>
    </source>
</evidence>
<evidence type="ECO:0000256" key="7">
    <source>
        <dbReference type="ARBA" id="ARBA00023136"/>
    </source>
</evidence>
<dbReference type="GO" id="GO:0005886">
    <property type="term" value="C:plasma membrane"/>
    <property type="evidence" value="ECO:0007669"/>
    <property type="project" value="UniProtKB-SubCell"/>
</dbReference>
<dbReference type="PANTHER" id="PTHR30574">
    <property type="entry name" value="INNER MEMBRANE PROTEIN YEDE"/>
    <property type="match status" value="1"/>
</dbReference>
<evidence type="ECO:0000313" key="11">
    <source>
        <dbReference type="Proteomes" id="UP000556201"/>
    </source>
</evidence>
<keyword evidence="7 9" id="KW-0472">Membrane</keyword>
<comment type="subcellular location">
    <subcellularLocation>
        <location evidence="1">Cell inner membrane</location>
        <topology evidence="1">Multi-pass membrane protein</topology>
    </subcellularLocation>
</comment>
<protein>
    <submittedName>
        <fullName evidence="10">Putative membrane protein YedE/YeeE</fullName>
    </submittedName>
</protein>
<dbReference type="Pfam" id="PF04143">
    <property type="entry name" value="Sulf_transp"/>
    <property type="match status" value="1"/>
</dbReference>
<feature type="transmembrane region" description="Helical" evidence="9">
    <location>
        <begin position="119"/>
        <end position="140"/>
    </location>
</feature>
<reference evidence="10 11" key="1">
    <citation type="submission" date="2020-08" db="EMBL/GenBank/DDBJ databases">
        <title>Functional genomics of gut bacteria from endangered species of beetles.</title>
        <authorList>
            <person name="Carlos-Shanley C."/>
        </authorList>
    </citation>
    <scope>NUCLEOTIDE SEQUENCE [LARGE SCALE GENOMIC DNA]</scope>
    <source>
        <strain evidence="10 11">S00192</strain>
    </source>
</reference>
<gene>
    <name evidence="10" type="ORF">HNP47_001685</name>
</gene>
<keyword evidence="6 9" id="KW-1133">Transmembrane helix</keyword>
<evidence type="ECO:0000256" key="9">
    <source>
        <dbReference type="SAM" id="Phobius"/>
    </source>
</evidence>
<feature type="transmembrane region" description="Helical" evidence="9">
    <location>
        <begin position="82"/>
        <end position="99"/>
    </location>
</feature>
<name>A0A7W9FUF6_BREVE</name>
<organism evidence="10 11">
    <name type="scientific">Brevundimonas vesicularis</name>
    <name type="common">Pseudomonas vesicularis</name>
    <dbReference type="NCBI Taxonomy" id="41276"/>
    <lineage>
        <taxon>Bacteria</taxon>
        <taxon>Pseudomonadati</taxon>
        <taxon>Pseudomonadota</taxon>
        <taxon>Alphaproteobacteria</taxon>
        <taxon>Caulobacterales</taxon>
        <taxon>Caulobacteraceae</taxon>
        <taxon>Brevundimonas</taxon>
    </lineage>
</organism>
<keyword evidence="2" id="KW-0813">Transport</keyword>
<evidence type="ECO:0000313" key="10">
    <source>
        <dbReference type="EMBL" id="MBB5771681.1"/>
    </source>
</evidence>
<keyword evidence="3" id="KW-1003">Cell membrane</keyword>
<evidence type="ECO:0000256" key="6">
    <source>
        <dbReference type="ARBA" id="ARBA00022989"/>
    </source>
</evidence>
<comment type="similarity">
    <text evidence="8">Belongs to the TsuA/YedE (TC 9.B.102) family.</text>
</comment>
<dbReference type="RefSeq" id="WP_184279181.1">
    <property type="nucleotide sequence ID" value="NZ_JACHLJ010000002.1"/>
</dbReference>
<feature type="transmembrane region" description="Helical" evidence="9">
    <location>
        <begin position="7"/>
        <end position="27"/>
    </location>
</feature>
<evidence type="ECO:0000256" key="5">
    <source>
        <dbReference type="ARBA" id="ARBA00022692"/>
    </source>
</evidence>
<evidence type="ECO:0000256" key="1">
    <source>
        <dbReference type="ARBA" id="ARBA00004429"/>
    </source>
</evidence>